<keyword evidence="2" id="KW-1185">Reference proteome</keyword>
<dbReference type="EMBL" id="CM042882">
    <property type="protein sequence ID" value="KAI4383780.1"/>
    <property type="molecule type" value="Genomic_DNA"/>
</dbReference>
<protein>
    <submittedName>
        <fullName evidence="1">Uncharacterized protein</fullName>
    </submittedName>
</protein>
<reference evidence="2" key="1">
    <citation type="journal article" date="2023" name="Front. Plant Sci.">
        <title>Chromosomal-level genome assembly of Melastoma candidum provides insights into trichome evolution.</title>
        <authorList>
            <person name="Zhong Y."/>
            <person name="Wu W."/>
            <person name="Sun C."/>
            <person name="Zou P."/>
            <person name="Liu Y."/>
            <person name="Dai S."/>
            <person name="Zhou R."/>
        </authorList>
    </citation>
    <scope>NUCLEOTIDE SEQUENCE [LARGE SCALE GENOMIC DNA]</scope>
</reference>
<evidence type="ECO:0000313" key="2">
    <source>
        <dbReference type="Proteomes" id="UP001057402"/>
    </source>
</evidence>
<evidence type="ECO:0000313" key="1">
    <source>
        <dbReference type="EMBL" id="KAI4383780.1"/>
    </source>
</evidence>
<sequence>MAMLLRQSDSDELRGGSHGAFGLPSSLREDAYEPSGVSGLPPDVIGVSAGHFHSLAVTSEGQVCAGAAMQRRSSAVADLRQGIMERTDDSERIGSCKSSGLICFWSCFSCLRRRWLFVDMGQVQARATRFRE</sequence>
<name>A0ACB9RYK6_9MYRT</name>
<accession>A0ACB9RYK6</accession>
<organism evidence="1 2">
    <name type="scientific">Melastoma candidum</name>
    <dbReference type="NCBI Taxonomy" id="119954"/>
    <lineage>
        <taxon>Eukaryota</taxon>
        <taxon>Viridiplantae</taxon>
        <taxon>Streptophyta</taxon>
        <taxon>Embryophyta</taxon>
        <taxon>Tracheophyta</taxon>
        <taxon>Spermatophyta</taxon>
        <taxon>Magnoliopsida</taxon>
        <taxon>eudicotyledons</taxon>
        <taxon>Gunneridae</taxon>
        <taxon>Pentapetalae</taxon>
        <taxon>rosids</taxon>
        <taxon>malvids</taxon>
        <taxon>Myrtales</taxon>
        <taxon>Melastomataceae</taxon>
        <taxon>Melastomatoideae</taxon>
        <taxon>Melastomateae</taxon>
        <taxon>Melastoma</taxon>
    </lineage>
</organism>
<proteinExistence type="predicted"/>
<gene>
    <name evidence="1" type="ORF">MLD38_009580</name>
</gene>
<dbReference type="Proteomes" id="UP001057402">
    <property type="component" value="Chromosome 3"/>
</dbReference>
<comment type="caution">
    <text evidence="1">The sequence shown here is derived from an EMBL/GenBank/DDBJ whole genome shotgun (WGS) entry which is preliminary data.</text>
</comment>